<dbReference type="Gene3D" id="3.40.50.720">
    <property type="entry name" value="NAD(P)-binding Rossmann-like Domain"/>
    <property type="match status" value="2"/>
</dbReference>
<evidence type="ECO:0000256" key="2">
    <source>
        <dbReference type="ARBA" id="ARBA00023002"/>
    </source>
</evidence>
<dbReference type="SUPFAM" id="SSF51735">
    <property type="entry name" value="NAD(P)-binding Rossmann-fold domains"/>
    <property type="match status" value="1"/>
</dbReference>
<dbReference type="InterPro" id="IPR036291">
    <property type="entry name" value="NAD(P)-bd_dom_sf"/>
</dbReference>
<reference evidence="5" key="1">
    <citation type="journal article" date="2014" name="Front. Microbiol.">
        <title>High frequency of phylogenetically diverse reductive dehalogenase-homologous genes in deep subseafloor sedimentary metagenomes.</title>
        <authorList>
            <person name="Kawai M."/>
            <person name="Futagami T."/>
            <person name="Toyoda A."/>
            <person name="Takaki Y."/>
            <person name="Nishi S."/>
            <person name="Hori S."/>
            <person name="Arai W."/>
            <person name="Tsubouchi T."/>
            <person name="Morono Y."/>
            <person name="Uchiyama I."/>
            <person name="Ito T."/>
            <person name="Fujiyama A."/>
            <person name="Inagaki F."/>
            <person name="Takami H."/>
        </authorList>
    </citation>
    <scope>NUCLEOTIDE SEQUENCE</scope>
    <source>
        <strain evidence="5">Expedition CK06-06</strain>
    </source>
</reference>
<evidence type="ECO:0000313" key="5">
    <source>
        <dbReference type="EMBL" id="GAG19856.1"/>
    </source>
</evidence>
<feature type="domain" description="D-isomer specific 2-hydroxyacid dehydrogenase NAD-binding" evidence="4">
    <location>
        <begin position="2"/>
        <end position="56"/>
    </location>
</feature>
<sequence>MNTARGEIIDEAALVEVAKMRPDLTFCLDVLSGEPEGKQIQSPLLDMPNVVVTPHVCGLTYESNEKAAKIASQLLRDYKEQK</sequence>
<dbReference type="Pfam" id="PF02826">
    <property type="entry name" value="2-Hacid_dh_C"/>
    <property type="match status" value="1"/>
</dbReference>
<dbReference type="GO" id="GO:0016491">
    <property type="term" value="F:oxidoreductase activity"/>
    <property type="evidence" value="ECO:0007669"/>
    <property type="project" value="UniProtKB-KW"/>
</dbReference>
<proteinExistence type="inferred from homology"/>
<accession>X0X4C4</accession>
<keyword evidence="2" id="KW-0560">Oxidoreductase</keyword>
<dbReference type="PANTHER" id="PTHR43761:SF1">
    <property type="entry name" value="D-ISOMER SPECIFIC 2-HYDROXYACID DEHYDROGENASE CATALYTIC DOMAIN-CONTAINING PROTEIN-RELATED"/>
    <property type="match status" value="1"/>
</dbReference>
<dbReference type="PANTHER" id="PTHR43761">
    <property type="entry name" value="D-ISOMER SPECIFIC 2-HYDROXYACID DEHYDROGENASE FAMILY PROTEIN (AFU_ORTHOLOGUE AFUA_1G13630)"/>
    <property type="match status" value="1"/>
</dbReference>
<evidence type="ECO:0000259" key="4">
    <source>
        <dbReference type="Pfam" id="PF02826"/>
    </source>
</evidence>
<evidence type="ECO:0000256" key="1">
    <source>
        <dbReference type="ARBA" id="ARBA00005854"/>
    </source>
</evidence>
<name>X0X4C4_9ZZZZ</name>
<dbReference type="AlphaFoldDB" id="X0X4C4"/>
<evidence type="ECO:0000256" key="3">
    <source>
        <dbReference type="ARBA" id="ARBA00023027"/>
    </source>
</evidence>
<gene>
    <name evidence="5" type="ORF">S01H1_51024</name>
</gene>
<organism evidence="5">
    <name type="scientific">marine sediment metagenome</name>
    <dbReference type="NCBI Taxonomy" id="412755"/>
    <lineage>
        <taxon>unclassified sequences</taxon>
        <taxon>metagenomes</taxon>
        <taxon>ecological metagenomes</taxon>
    </lineage>
</organism>
<dbReference type="EMBL" id="BARS01032907">
    <property type="protein sequence ID" value="GAG19856.1"/>
    <property type="molecule type" value="Genomic_DNA"/>
</dbReference>
<dbReference type="InterPro" id="IPR050418">
    <property type="entry name" value="D-iso_2-hydroxyacid_DH_PdxB"/>
</dbReference>
<protein>
    <recommendedName>
        <fullName evidence="4">D-isomer specific 2-hydroxyacid dehydrogenase NAD-binding domain-containing protein</fullName>
    </recommendedName>
</protein>
<comment type="similarity">
    <text evidence="1">Belongs to the D-isomer specific 2-hydroxyacid dehydrogenase family.</text>
</comment>
<dbReference type="GO" id="GO:0051287">
    <property type="term" value="F:NAD binding"/>
    <property type="evidence" value="ECO:0007669"/>
    <property type="project" value="InterPro"/>
</dbReference>
<keyword evidence="3" id="KW-0520">NAD</keyword>
<dbReference type="InterPro" id="IPR006140">
    <property type="entry name" value="D-isomer_DH_NAD-bd"/>
</dbReference>
<comment type="caution">
    <text evidence="5">The sequence shown here is derived from an EMBL/GenBank/DDBJ whole genome shotgun (WGS) entry which is preliminary data.</text>
</comment>